<dbReference type="HOGENOM" id="CLU_082523_4_0_1"/>
<dbReference type="PANTHER" id="PTHR13296:SF0">
    <property type="entry name" value="PRE-MRNA-SPLICING FACTOR SPF27"/>
    <property type="match status" value="1"/>
</dbReference>
<reference evidence="9 10" key="1">
    <citation type="submission" date="2015-01" db="EMBL/GenBank/DDBJ databases">
        <title>The Genome Sequence of Fonsecaea pedrosoi CBS 271.37.</title>
        <authorList>
            <consortium name="The Broad Institute Genomics Platform"/>
            <person name="Cuomo C."/>
            <person name="de Hoog S."/>
            <person name="Gorbushina A."/>
            <person name="Stielow B."/>
            <person name="Teixiera M."/>
            <person name="Abouelleil A."/>
            <person name="Chapman S.B."/>
            <person name="Priest M."/>
            <person name="Young S.K."/>
            <person name="Wortman J."/>
            <person name="Nusbaum C."/>
            <person name="Birren B."/>
        </authorList>
    </citation>
    <scope>NUCLEOTIDE SEQUENCE [LARGE SCALE GENOMIC DNA]</scope>
    <source>
        <strain evidence="9 10">CBS 271.37</strain>
    </source>
</reference>
<evidence type="ECO:0000313" key="10">
    <source>
        <dbReference type="Proteomes" id="UP000053029"/>
    </source>
</evidence>
<dbReference type="OrthoDB" id="205794at2759"/>
<proteinExistence type="inferred from homology"/>
<gene>
    <name evidence="9" type="ORF">Z517_11566</name>
</gene>
<feature type="coiled-coil region" evidence="7">
    <location>
        <begin position="131"/>
        <end position="165"/>
    </location>
</feature>
<dbReference type="RefSeq" id="XP_013278604.1">
    <property type="nucleotide sequence ID" value="XM_013423150.1"/>
</dbReference>
<dbReference type="STRING" id="1442368.A0A0D2DB08"/>
<evidence type="ECO:0000256" key="4">
    <source>
        <dbReference type="ARBA" id="ARBA00022728"/>
    </source>
</evidence>
<evidence type="ECO:0000256" key="5">
    <source>
        <dbReference type="ARBA" id="ARBA00023187"/>
    </source>
</evidence>
<comment type="subcellular location">
    <subcellularLocation>
        <location evidence="1">Nucleus</location>
    </subcellularLocation>
</comment>
<evidence type="ECO:0000256" key="8">
    <source>
        <dbReference type="SAM" id="MobiDB-lite"/>
    </source>
</evidence>
<evidence type="ECO:0000256" key="1">
    <source>
        <dbReference type="ARBA" id="ARBA00004123"/>
    </source>
</evidence>
<dbReference type="AlphaFoldDB" id="A0A0D2DB08"/>
<dbReference type="InterPro" id="IPR008409">
    <property type="entry name" value="SPF27"/>
</dbReference>
<evidence type="ECO:0000256" key="6">
    <source>
        <dbReference type="ARBA" id="ARBA00023242"/>
    </source>
</evidence>
<dbReference type="GO" id="GO:0071013">
    <property type="term" value="C:catalytic step 2 spliceosome"/>
    <property type="evidence" value="ECO:0007669"/>
    <property type="project" value="TreeGrafter"/>
</dbReference>
<protein>
    <recommendedName>
        <fullName evidence="11">Pre-mRNA-splicing factor SPF27</fullName>
    </recommendedName>
</protein>
<dbReference type="GeneID" id="25311056"/>
<keyword evidence="5" id="KW-0508">mRNA splicing</keyword>
<keyword evidence="6" id="KW-0539">Nucleus</keyword>
<evidence type="ECO:0000313" key="9">
    <source>
        <dbReference type="EMBL" id="KIW74796.1"/>
    </source>
</evidence>
<comment type="similarity">
    <text evidence="2">Belongs to the SPF27 family.</text>
</comment>
<evidence type="ECO:0000256" key="3">
    <source>
        <dbReference type="ARBA" id="ARBA00022664"/>
    </source>
</evidence>
<dbReference type="VEuPathDB" id="FungiDB:Z517_11566"/>
<keyword evidence="4" id="KW-0747">Spliceosome</keyword>
<sequence length="207" mass="23288">MALIWESHDSLPYIDPDITDAERERAKAAIARHLPKDYLNTPHPSLAPLPAVNFSETFRQEINRVAAGQPRQQGIDVSRYEAPDEPSSDSDQATMKEVLRNAYILTTFLSDRHTNLQLLDEFGKNAWLIGNSQTEQVLQVLESELAGLKSETENINRARKATQEQSKGELLTLQENWKRGIGKILEIQVAADQLRRQLGKGQPHPAT</sequence>
<organism evidence="9 10">
    <name type="scientific">Fonsecaea pedrosoi CBS 271.37</name>
    <dbReference type="NCBI Taxonomy" id="1442368"/>
    <lineage>
        <taxon>Eukaryota</taxon>
        <taxon>Fungi</taxon>
        <taxon>Dikarya</taxon>
        <taxon>Ascomycota</taxon>
        <taxon>Pezizomycotina</taxon>
        <taxon>Eurotiomycetes</taxon>
        <taxon>Chaetothyriomycetidae</taxon>
        <taxon>Chaetothyriales</taxon>
        <taxon>Herpotrichiellaceae</taxon>
        <taxon>Fonsecaea</taxon>
    </lineage>
</organism>
<keyword evidence="10" id="KW-1185">Reference proteome</keyword>
<dbReference type="GO" id="GO:0006397">
    <property type="term" value="P:mRNA processing"/>
    <property type="evidence" value="ECO:0007669"/>
    <property type="project" value="UniProtKB-KW"/>
</dbReference>
<evidence type="ECO:0008006" key="11">
    <source>
        <dbReference type="Google" id="ProtNLM"/>
    </source>
</evidence>
<evidence type="ECO:0000256" key="7">
    <source>
        <dbReference type="SAM" id="Coils"/>
    </source>
</evidence>
<keyword evidence="3" id="KW-0507">mRNA processing</keyword>
<dbReference type="GO" id="GO:0071011">
    <property type="term" value="C:precatalytic spliceosome"/>
    <property type="evidence" value="ECO:0007669"/>
    <property type="project" value="TreeGrafter"/>
</dbReference>
<evidence type="ECO:0000256" key="2">
    <source>
        <dbReference type="ARBA" id="ARBA00010788"/>
    </source>
</evidence>
<dbReference type="GO" id="GO:0000974">
    <property type="term" value="C:Prp19 complex"/>
    <property type="evidence" value="ECO:0007669"/>
    <property type="project" value="TreeGrafter"/>
</dbReference>
<dbReference type="Pfam" id="PF05700">
    <property type="entry name" value="BCAS2"/>
    <property type="match status" value="1"/>
</dbReference>
<dbReference type="EMBL" id="KN846976">
    <property type="protein sequence ID" value="KIW74796.1"/>
    <property type="molecule type" value="Genomic_DNA"/>
</dbReference>
<dbReference type="PANTHER" id="PTHR13296">
    <property type="entry name" value="BCAS2 PROTEIN"/>
    <property type="match status" value="1"/>
</dbReference>
<dbReference type="Proteomes" id="UP000053029">
    <property type="component" value="Unassembled WGS sequence"/>
</dbReference>
<feature type="region of interest" description="Disordered" evidence="8">
    <location>
        <begin position="66"/>
        <end position="92"/>
    </location>
</feature>
<name>A0A0D2DB08_9EURO</name>
<accession>A0A0D2DB08</accession>
<dbReference type="GO" id="GO:0008380">
    <property type="term" value="P:RNA splicing"/>
    <property type="evidence" value="ECO:0007669"/>
    <property type="project" value="UniProtKB-KW"/>
</dbReference>
<keyword evidence="7" id="KW-0175">Coiled coil</keyword>